<keyword evidence="5 6" id="KW-0472">Membrane</keyword>
<organism evidence="8 9">
    <name type="scientific">Methanoculleus frigidifontis</name>
    <dbReference type="NCBI Taxonomy" id="2584085"/>
    <lineage>
        <taxon>Archaea</taxon>
        <taxon>Methanobacteriati</taxon>
        <taxon>Methanobacteriota</taxon>
        <taxon>Stenosarchaea group</taxon>
        <taxon>Methanomicrobia</taxon>
        <taxon>Methanomicrobiales</taxon>
        <taxon>Methanomicrobiaceae</taxon>
        <taxon>Methanoculleus</taxon>
    </lineage>
</organism>
<evidence type="ECO:0000313" key="8">
    <source>
        <dbReference type="EMBL" id="MDN7023410.1"/>
    </source>
</evidence>
<comment type="caution">
    <text evidence="8">The sequence shown here is derived from an EMBL/GenBank/DDBJ whole genome shotgun (WGS) entry which is preliminary data.</text>
</comment>
<evidence type="ECO:0000256" key="4">
    <source>
        <dbReference type="ARBA" id="ARBA00022989"/>
    </source>
</evidence>
<dbReference type="RefSeq" id="WP_301662459.1">
    <property type="nucleotide sequence ID" value="NZ_VCYH01000001.1"/>
</dbReference>
<dbReference type="Proteomes" id="UP001168338">
    <property type="component" value="Unassembled WGS sequence"/>
</dbReference>
<name>A0ABT8M639_9EURY</name>
<evidence type="ECO:0000256" key="1">
    <source>
        <dbReference type="ARBA" id="ARBA00004162"/>
    </source>
</evidence>
<keyword evidence="2" id="KW-1003">Cell membrane</keyword>
<evidence type="ECO:0000256" key="3">
    <source>
        <dbReference type="ARBA" id="ARBA00022692"/>
    </source>
</evidence>
<gene>
    <name evidence="8" type="ORF">FGU65_00590</name>
</gene>
<keyword evidence="3 6" id="KW-0812">Transmembrane</keyword>
<evidence type="ECO:0000256" key="5">
    <source>
        <dbReference type="ARBA" id="ARBA00023136"/>
    </source>
</evidence>
<keyword evidence="9" id="KW-1185">Reference proteome</keyword>
<evidence type="ECO:0000259" key="7">
    <source>
        <dbReference type="Pfam" id="PF04024"/>
    </source>
</evidence>
<evidence type="ECO:0000256" key="6">
    <source>
        <dbReference type="SAM" id="Phobius"/>
    </source>
</evidence>
<evidence type="ECO:0000256" key="2">
    <source>
        <dbReference type="ARBA" id="ARBA00022475"/>
    </source>
</evidence>
<keyword evidence="4 6" id="KW-1133">Transmembrane helix</keyword>
<reference evidence="8" key="1">
    <citation type="submission" date="2019-05" db="EMBL/GenBank/DDBJ databases">
        <title>Methanoculleus sp. FWC-SCC1, a methanogenic archaeon isolated from deep marine cold seep.</title>
        <authorList>
            <person name="Chen Y.-W."/>
            <person name="Chen S.-C."/>
            <person name="Teng N.-H."/>
            <person name="Lai M.-C."/>
        </authorList>
    </citation>
    <scope>NUCLEOTIDE SEQUENCE</scope>
    <source>
        <strain evidence="8">FWC-SCC1</strain>
    </source>
</reference>
<dbReference type="InterPro" id="IPR007168">
    <property type="entry name" value="Phageshock_PspC_N"/>
</dbReference>
<proteinExistence type="predicted"/>
<sequence>MAKLTRSQNDRMVAGVIGGIGEYFNIDANLLRIIWVIVTVFTGFLPGIIAYILLWLILPEE</sequence>
<dbReference type="PANTHER" id="PTHR33885:SF3">
    <property type="entry name" value="PHAGE SHOCK PROTEIN C"/>
    <property type="match status" value="1"/>
</dbReference>
<feature type="domain" description="Phage shock protein PspC N-terminal" evidence="7">
    <location>
        <begin position="3"/>
        <end position="61"/>
    </location>
</feature>
<protein>
    <submittedName>
        <fullName evidence="8">PspC domain-containing protein</fullName>
    </submittedName>
</protein>
<evidence type="ECO:0000313" key="9">
    <source>
        <dbReference type="Proteomes" id="UP001168338"/>
    </source>
</evidence>
<feature type="transmembrane region" description="Helical" evidence="6">
    <location>
        <begin position="33"/>
        <end position="58"/>
    </location>
</feature>
<dbReference type="InterPro" id="IPR052027">
    <property type="entry name" value="PspC"/>
</dbReference>
<dbReference type="EMBL" id="VCYH01000001">
    <property type="protein sequence ID" value="MDN7023410.1"/>
    <property type="molecule type" value="Genomic_DNA"/>
</dbReference>
<dbReference type="PANTHER" id="PTHR33885">
    <property type="entry name" value="PHAGE SHOCK PROTEIN C"/>
    <property type="match status" value="1"/>
</dbReference>
<accession>A0ABT8M639</accession>
<comment type="subcellular location">
    <subcellularLocation>
        <location evidence="1">Cell membrane</location>
        <topology evidence="1">Single-pass membrane protein</topology>
    </subcellularLocation>
</comment>
<dbReference type="Pfam" id="PF04024">
    <property type="entry name" value="PspC"/>
    <property type="match status" value="1"/>
</dbReference>